<sequence>MKSFSIGACLLVALVLLVSFPPAIYGQTCPPSGSIMGREPPPGECNTENDSDCCVEDEVYTTYTCSPATTQATLTLNSFEEGGDGGSESACDNQYHSDDTPIVALSTGWFNENDRCKKFITINGNGRSVEAMVVDECDSAMGCDEEHAYQPPCRNNIVDASKAVWKALGVSEDNWGELDISWSDA</sequence>
<dbReference type="PANTHER" id="PTHR33191">
    <property type="entry name" value="RIPENING-RELATED PROTEIN 2-RELATED"/>
    <property type="match status" value="1"/>
</dbReference>
<dbReference type="InterPro" id="IPR036908">
    <property type="entry name" value="RlpA-like_sf"/>
</dbReference>
<gene>
    <name evidence="6" type="ORF">LVIROSA_LOCUS26774</name>
</gene>
<organism evidence="6 7">
    <name type="scientific">Lactuca virosa</name>
    <dbReference type="NCBI Taxonomy" id="75947"/>
    <lineage>
        <taxon>Eukaryota</taxon>
        <taxon>Viridiplantae</taxon>
        <taxon>Streptophyta</taxon>
        <taxon>Embryophyta</taxon>
        <taxon>Tracheophyta</taxon>
        <taxon>Spermatophyta</taxon>
        <taxon>Magnoliopsida</taxon>
        <taxon>eudicotyledons</taxon>
        <taxon>Gunneridae</taxon>
        <taxon>Pentapetalae</taxon>
        <taxon>asterids</taxon>
        <taxon>campanulids</taxon>
        <taxon>Asterales</taxon>
        <taxon>Asteraceae</taxon>
        <taxon>Cichorioideae</taxon>
        <taxon>Cichorieae</taxon>
        <taxon>Lactucinae</taxon>
        <taxon>Lactuca</taxon>
    </lineage>
</organism>
<dbReference type="Pfam" id="PF24300">
    <property type="entry name" value="KWL1"/>
    <property type="match status" value="1"/>
</dbReference>
<accession>A0AAU9NSQ9</accession>
<evidence type="ECO:0000256" key="1">
    <source>
        <dbReference type="ARBA" id="ARBA00004613"/>
    </source>
</evidence>
<comment type="subcellular location">
    <subcellularLocation>
        <location evidence="1">Secreted</location>
    </subcellularLocation>
</comment>
<feature type="chain" id="PRO_5043538263" description="Ripening-related protein 1" evidence="5">
    <location>
        <begin position="27"/>
        <end position="185"/>
    </location>
</feature>
<evidence type="ECO:0000313" key="7">
    <source>
        <dbReference type="Proteomes" id="UP001157418"/>
    </source>
</evidence>
<evidence type="ECO:0000256" key="3">
    <source>
        <dbReference type="ARBA" id="ARBA00022525"/>
    </source>
</evidence>
<keyword evidence="3" id="KW-0964">Secreted</keyword>
<keyword evidence="7" id="KW-1185">Reference proteome</keyword>
<dbReference type="InterPro" id="IPR039271">
    <property type="entry name" value="Kiwellin-like"/>
</dbReference>
<keyword evidence="4 5" id="KW-0732">Signal</keyword>
<dbReference type="AlphaFoldDB" id="A0AAU9NSQ9"/>
<evidence type="ECO:0000256" key="2">
    <source>
        <dbReference type="ARBA" id="ARBA00005592"/>
    </source>
</evidence>
<comment type="similarity">
    <text evidence="2">Belongs to the kiwellin family.</text>
</comment>
<dbReference type="Gene3D" id="2.40.40.10">
    <property type="entry name" value="RlpA-like domain"/>
    <property type="match status" value="1"/>
</dbReference>
<dbReference type="PANTHER" id="PTHR33191:SF77">
    <property type="entry name" value="RIPENING-RELATED PROTEIN 1"/>
    <property type="match status" value="1"/>
</dbReference>
<dbReference type="CDD" id="cd22270">
    <property type="entry name" value="DPBB_kiwellin-like"/>
    <property type="match status" value="1"/>
</dbReference>
<evidence type="ECO:0008006" key="8">
    <source>
        <dbReference type="Google" id="ProtNLM"/>
    </source>
</evidence>
<evidence type="ECO:0000313" key="6">
    <source>
        <dbReference type="EMBL" id="CAH1440655.1"/>
    </source>
</evidence>
<feature type="signal peptide" evidence="5">
    <location>
        <begin position="1"/>
        <end position="26"/>
    </location>
</feature>
<evidence type="ECO:0000256" key="4">
    <source>
        <dbReference type="ARBA" id="ARBA00022729"/>
    </source>
</evidence>
<dbReference type="SUPFAM" id="SSF50685">
    <property type="entry name" value="Barwin-like endoglucanases"/>
    <property type="match status" value="1"/>
</dbReference>
<evidence type="ECO:0000256" key="5">
    <source>
        <dbReference type="SAM" id="SignalP"/>
    </source>
</evidence>
<dbReference type="Proteomes" id="UP001157418">
    <property type="component" value="Unassembled WGS sequence"/>
</dbReference>
<protein>
    <recommendedName>
        <fullName evidence="8">Ripening-related protein 1</fullName>
    </recommendedName>
</protein>
<reference evidence="6 7" key="1">
    <citation type="submission" date="2022-01" db="EMBL/GenBank/DDBJ databases">
        <authorList>
            <person name="Xiong W."/>
            <person name="Schranz E."/>
        </authorList>
    </citation>
    <scope>NUCLEOTIDE SEQUENCE [LARGE SCALE GENOMIC DNA]</scope>
</reference>
<name>A0AAU9NSQ9_9ASTR</name>
<dbReference type="EMBL" id="CAKMRJ010005412">
    <property type="protein sequence ID" value="CAH1440655.1"/>
    <property type="molecule type" value="Genomic_DNA"/>
</dbReference>
<proteinExistence type="inferred from homology"/>
<dbReference type="GO" id="GO:0005576">
    <property type="term" value="C:extracellular region"/>
    <property type="evidence" value="ECO:0007669"/>
    <property type="project" value="UniProtKB-SubCell"/>
</dbReference>
<comment type="caution">
    <text evidence="6">The sequence shown here is derived from an EMBL/GenBank/DDBJ whole genome shotgun (WGS) entry which is preliminary data.</text>
</comment>